<evidence type="ECO:0000256" key="6">
    <source>
        <dbReference type="SAM" id="Phobius"/>
    </source>
</evidence>
<keyword evidence="4 5" id="KW-0408">Iron</keyword>
<keyword evidence="6" id="KW-1133">Transmembrane helix</keyword>
<dbReference type="AlphaFoldDB" id="A0A8H7T2X5"/>
<comment type="similarity">
    <text evidence="2 5">Belongs to the cytochrome P450 family.</text>
</comment>
<dbReference type="OrthoDB" id="3934656at2759"/>
<dbReference type="InterPro" id="IPR036396">
    <property type="entry name" value="Cyt_P450_sf"/>
</dbReference>
<gene>
    <name evidence="7" type="ORF">IFR04_015455</name>
</gene>
<proteinExistence type="inferred from homology"/>
<evidence type="ECO:0000256" key="1">
    <source>
        <dbReference type="ARBA" id="ARBA00001971"/>
    </source>
</evidence>
<evidence type="ECO:0000256" key="2">
    <source>
        <dbReference type="ARBA" id="ARBA00010617"/>
    </source>
</evidence>
<evidence type="ECO:0000256" key="4">
    <source>
        <dbReference type="ARBA" id="ARBA00023004"/>
    </source>
</evidence>
<keyword evidence="5" id="KW-0503">Monooxygenase</keyword>
<evidence type="ECO:0000313" key="8">
    <source>
        <dbReference type="Proteomes" id="UP000664132"/>
    </source>
</evidence>
<feature type="transmembrane region" description="Helical" evidence="6">
    <location>
        <begin position="14"/>
        <end position="31"/>
    </location>
</feature>
<dbReference type="Pfam" id="PF00067">
    <property type="entry name" value="p450"/>
    <property type="match status" value="1"/>
</dbReference>
<evidence type="ECO:0008006" key="9">
    <source>
        <dbReference type="Google" id="ProtNLM"/>
    </source>
</evidence>
<accession>A0A8H7T2X5</accession>
<comment type="cofactor">
    <cofactor evidence="1">
        <name>heme</name>
        <dbReference type="ChEBI" id="CHEBI:30413"/>
    </cofactor>
</comment>
<dbReference type="Gene3D" id="1.10.630.10">
    <property type="entry name" value="Cytochrome P450"/>
    <property type="match status" value="1"/>
</dbReference>
<keyword evidence="5" id="KW-0560">Oxidoreductase</keyword>
<dbReference type="SUPFAM" id="SSF48264">
    <property type="entry name" value="Cytochrome P450"/>
    <property type="match status" value="1"/>
</dbReference>
<organism evidence="7 8">
    <name type="scientific">Cadophora malorum</name>
    <dbReference type="NCBI Taxonomy" id="108018"/>
    <lineage>
        <taxon>Eukaryota</taxon>
        <taxon>Fungi</taxon>
        <taxon>Dikarya</taxon>
        <taxon>Ascomycota</taxon>
        <taxon>Pezizomycotina</taxon>
        <taxon>Leotiomycetes</taxon>
        <taxon>Helotiales</taxon>
        <taxon>Ploettnerulaceae</taxon>
        <taxon>Cadophora</taxon>
    </lineage>
</organism>
<keyword evidence="6" id="KW-0812">Transmembrane</keyword>
<dbReference type="Proteomes" id="UP000664132">
    <property type="component" value="Unassembled WGS sequence"/>
</dbReference>
<dbReference type="GO" id="GO:0016705">
    <property type="term" value="F:oxidoreductase activity, acting on paired donors, with incorporation or reduction of molecular oxygen"/>
    <property type="evidence" value="ECO:0007669"/>
    <property type="project" value="InterPro"/>
</dbReference>
<keyword evidence="3 5" id="KW-0479">Metal-binding</keyword>
<dbReference type="InterPro" id="IPR017972">
    <property type="entry name" value="Cyt_P450_CS"/>
</dbReference>
<dbReference type="PANTHER" id="PTHR24305">
    <property type="entry name" value="CYTOCHROME P450"/>
    <property type="match status" value="1"/>
</dbReference>
<dbReference type="GO" id="GO:0020037">
    <property type="term" value="F:heme binding"/>
    <property type="evidence" value="ECO:0007669"/>
    <property type="project" value="InterPro"/>
</dbReference>
<dbReference type="GO" id="GO:0004497">
    <property type="term" value="F:monooxygenase activity"/>
    <property type="evidence" value="ECO:0007669"/>
    <property type="project" value="UniProtKB-KW"/>
</dbReference>
<dbReference type="PANTHER" id="PTHR24305:SF232">
    <property type="entry name" value="P450, PUTATIVE (EUROFUNG)-RELATED"/>
    <property type="match status" value="1"/>
</dbReference>
<name>A0A8H7T2X5_9HELO</name>
<comment type="caution">
    <text evidence="7">The sequence shown here is derived from an EMBL/GenBank/DDBJ whole genome shotgun (WGS) entry which is preliminary data.</text>
</comment>
<dbReference type="InterPro" id="IPR001128">
    <property type="entry name" value="Cyt_P450"/>
</dbReference>
<evidence type="ECO:0000313" key="7">
    <source>
        <dbReference type="EMBL" id="KAG4411413.1"/>
    </source>
</evidence>
<keyword evidence="6" id="KW-0472">Membrane</keyword>
<keyword evidence="8" id="KW-1185">Reference proteome</keyword>
<evidence type="ECO:0000256" key="5">
    <source>
        <dbReference type="RuleBase" id="RU000461"/>
    </source>
</evidence>
<dbReference type="InterPro" id="IPR050121">
    <property type="entry name" value="Cytochrome_P450_monoxygenase"/>
</dbReference>
<evidence type="ECO:0000256" key="3">
    <source>
        <dbReference type="ARBA" id="ARBA00022723"/>
    </source>
</evidence>
<protein>
    <recommendedName>
        <fullName evidence="9">Cytochrome P450</fullName>
    </recommendedName>
</protein>
<dbReference type="EMBL" id="JAFJYH010000480">
    <property type="protein sequence ID" value="KAG4411413.1"/>
    <property type="molecule type" value="Genomic_DNA"/>
</dbReference>
<dbReference type="PROSITE" id="PS00086">
    <property type="entry name" value="CYTOCHROME_P450"/>
    <property type="match status" value="1"/>
</dbReference>
<dbReference type="GO" id="GO:0005506">
    <property type="term" value="F:iron ion binding"/>
    <property type="evidence" value="ECO:0007669"/>
    <property type="project" value="InterPro"/>
</dbReference>
<reference evidence="7" key="1">
    <citation type="submission" date="2021-02" db="EMBL/GenBank/DDBJ databases">
        <title>Genome sequence Cadophora malorum strain M34.</title>
        <authorList>
            <person name="Stefanovic E."/>
            <person name="Vu D."/>
            <person name="Scully C."/>
            <person name="Dijksterhuis J."/>
            <person name="Roader J."/>
            <person name="Houbraken J."/>
        </authorList>
    </citation>
    <scope>NUCLEOTIDE SEQUENCE</scope>
    <source>
        <strain evidence="7">M34</strain>
    </source>
</reference>
<sequence length="534" mass="60995">MSLSSVDFESTPQWFLRAAILTSLGILYVIYTRALTPLRKIPGPFLASITKLWIVNKQRSFKRHEVDIALHKKYGPILRVAPTEIMVSSLKAFRTIYGAGSNFKKGEWYIGVSDCGWSGPDSLDLLSEMNMEKYRTQRRALGPAYTESYMRDIENTLDTAITKDIEVMRERAGQSVDLDIFFNMFASDCLSMATFSKAKNLVELGEADESVLYIHRAWKYLHLAGYFPYFHRFVRWCNHGTSPVLLKRMIKRLSPLLDGRDRTNKKSALPPEYAFAFPIKHIQQRMAVRDDKESSSIENEHPRDIAAKLLQLQTEKGQLTDKWIMGMCMTNYGAGVETIGSTVTALVNNIVTHGCQERIYQELSSAREAGKLSNPPKLREMKDHLPYLSACLSESQRLHPIVGMPPLRTVPDGGCELDGHFLPAGTSVGINLWAFSRNKELYGEDADIWRPERWLEYSSEKLKFLETYNISFGTGARSCPGKYLAQAIYTKMIPLLFSEFEWSFTDPDAEKVSQCTFSVRFINLMMQWKIREKN</sequence>
<keyword evidence="5" id="KW-0349">Heme</keyword>